<evidence type="ECO:0000256" key="2">
    <source>
        <dbReference type="ARBA" id="ARBA00022741"/>
    </source>
</evidence>
<evidence type="ECO:0000313" key="6">
    <source>
        <dbReference type="Proteomes" id="UP000011755"/>
    </source>
</evidence>
<dbReference type="FunFam" id="3.40.50.300:FF:001560">
    <property type="entry name" value="Rab family GTPase"/>
    <property type="match status" value="1"/>
</dbReference>
<keyword evidence="2" id="KW-0547">Nucleotide-binding</keyword>
<dbReference type="SMART" id="SM00176">
    <property type="entry name" value="RAN"/>
    <property type="match status" value="1"/>
</dbReference>
<dbReference type="PROSITE" id="PS51420">
    <property type="entry name" value="RHO"/>
    <property type="match status" value="1"/>
</dbReference>
<dbReference type="InterPro" id="IPR001806">
    <property type="entry name" value="Small_GTPase"/>
</dbReference>
<dbReference type="AlphaFoldDB" id="M2Q4C4"/>
<dbReference type="Gene3D" id="3.40.50.300">
    <property type="entry name" value="P-loop containing nucleotide triphosphate hydrolases"/>
    <property type="match status" value="1"/>
</dbReference>
<proteinExistence type="inferred from homology"/>
<organism evidence="5 6">
    <name type="scientific">Entamoeba histolytica KU27</name>
    <dbReference type="NCBI Taxonomy" id="885311"/>
    <lineage>
        <taxon>Eukaryota</taxon>
        <taxon>Amoebozoa</taxon>
        <taxon>Evosea</taxon>
        <taxon>Archamoebae</taxon>
        <taxon>Mastigamoebida</taxon>
        <taxon>Entamoebidae</taxon>
        <taxon>Entamoeba</taxon>
    </lineage>
</organism>
<keyword evidence="3" id="KW-0342">GTP-binding</keyword>
<dbReference type="Proteomes" id="UP000011755">
    <property type="component" value="Unassembled WGS sequence"/>
</dbReference>
<dbReference type="SMART" id="SM00174">
    <property type="entry name" value="RHO"/>
    <property type="match status" value="1"/>
</dbReference>
<accession>M2Q4C4</accession>
<dbReference type="InterPro" id="IPR050227">
    <property type="entry name" value="Rab"/>
</dbReference>
<evidence type="ECO:0000313" key="5">
    <source>
        <dbReference type="EMBL" id="EMD44244.1"/>
    </source>
</evidence>
<evidence type="ECO:0000256" key="1">
    <source>
        <dbReference type="ARBA" id="ARBA00010142"/>
    </source>
</evidence>
<protein>
    <submittedName>
        <fullName evidence="5">Rab family gtpase</fullName>
    </submittedName>
</protein>
<dbReference type="CDD" id="cd00154">
    <property type="entry name" value="Rab"/>
    <property type="match status" value="1"/>
</dbReference>
<dbReference type="PRINTS" id="PR00449">
    <property type="entry name" value="RASTRNSFRMNG"/>
</dbReference>
<dbReference type="NCBIfam" id="TIGR00231">
    <property type="entry name" value="small_GTP"/>
    <property type="match status" value="1"/>
</dbReference>
<evidence type="ECO:0000256" key="4">
    <source>
        <dbReference type="ARBA" id="ARBA00023288"/>
    </source>
</evidence>
<name>M2Q4C4_ENTHI</name>
<dbReference type="SMART" id="SM00175">
    <property type="entry name" value="RAB"/>
    <property type="match status" value="1"/>
</dbReference>
<dbReference type="PANTHER" id="PTHR47977">
    <property type="entry name" value="RAS-RELATED PROTEIN RAB"/>
    <property type="match status" value="1"/>
</dbReference>
<keyword evidence="4" id="KW-0449">Lipoprotein</keyword>
<dbReference type="PROSITE" id="PS51419">
    <property type="entry name" value="RAB"/>
    <property type="match status" value="1"/>
</dbReference>
<dbReference type="PROSITE" id="PS51421">
    <property type="entry name" value="RAS"/>
    <property type="match status" value="1"/>
</dbReference>
<dbReference type="EMBL" id="KB445095">
    <property type="protein sequence ID" value="EMD44244.1"/>
    <property type="molecule type" value="Genomic_DNA"/>
</dbReference>
<evidence type="ECO:0000256" key="3">
    <source>
        <dbReference type="ARBA" id="ARBA00023134"/>
    </source>
</evidence>
<gene>
    <name evidence="5" type="ORF">EHI5A_268630</name>
</gene>
<dbReference type="GO" id="GO:0003924">
    <property type="term" value="F:GTPase activity"/>
    <property type="evidence" value="ECO:0007669"/>
    <property type="project" value="InterPro"/>
</dbReference>
<dbReference type="InterPro" id="IPR027417">
    <property type="entry name" value="P-loop_NTPase"/>
</dbReference>
<dbReference type="SUPFAM" id="SSF52540">
    <property type="entry name" value="P-loop containing nucleoside triphosphate hydrolases"/>
    <property type="match status" value="1"/>
</dbReference>
<dbReference type="Pfam" id="PF00071">
    <property type="entry name" value="Ras"/>
    <property type="match status" value="1"/>
</dbReference>
<dbReference type="InterPro" id="IPR005225">
    <property type="entry name" value="Small_GTP-bd"/>
</dbReference>
<dbReference type="SMART" id="SM00173">
    <property type="entry name" value="RAS"/>
    <property type="match status" value="1"/>
</dbReference>
<dbReference type="VEuPathDB" id="AmoebaDB:EHI5A_268630"/>
<comment type="similarity">
    <text evidence="1">Belongs to the small GTPase superfamily. Rho family.</text>
</comment>
<sequence>MKMKLIMIGESSVGKTCCMNRFVSDQFSEVTKSTVGVGMVSKEMEVNGIKVKLQIWDTAGQERFATLSSNYFRNAMGGVIMFDVSNRQSFENVSNWIDACNKIEEKRVLVLAGNKTDLDERVITKEEGEARAKEFGLKYFEVSAKTGVGINEMFETLTKEIVALPKAEAQNNNEEVSINLASVDKETSKKGKGGCC</sequence>
<reference evidence="5 6" key="1">
    <citation type="submission" date="2013-02" db="EMBL/GenBank/DDBJ databases">
        <authorList>
            <person name="Hannick L."/>
            <person name="Zafar N."/>
            <person name="Lorenzi H."/>
            <person name="Ali I.A."/>
            <person name="Petri W.P."/>
            <person name="Caler E."/>
        </authorList>
    </citation>
    <scope>NUCLEOTIDE SEQUENCE [LARGE SCALE GENOMIC DNA]</scope>
    <source>
        <strain evidence="5 6">KU27</strain>
    </source>
</reference>
<dbReference type="GO" id="GO:0005525">
    <property type="term" value="F:GTP binding"/>
    <property type="evidence" value="ECO:0007669"/>
    <property type="project" value="UniProtKB-KW"/>
</dbReference>